<dbReference type="KEGG" id="lcae:K3721_12970"/>
<feature type="transmembrane region" description="Helical" evidence="1">
    <location>
        <begin position="12"/>
        <end position="34"/>
    </location>
</feature>
<dbReference type="EMBL" id="CP081070">
    <property type="protein sequence ID" value="UWQ52919.1"/>
    <property type="molecule type" value="Genomic_DNA"/>
</dbReference>
<keyword evidence="4" id="KW-1185">Reference proteome</keyword>
<proteinExistence type="predicted"/>
<dbReference type="AlphaFoldDB" id="A0A9Q9HD36"/>
<gene>
    <name evidence="2" type="ORF">K3721_12970</name>
    <name evidence="3" type="ORF">K3722_13300</name>
</gene>
<evidence type="ECO:0000256" key="1">
    <source>
        <dbReference type="SAM" id="Phobius"/>
    </source>
</evidence>
<keyword evidence="1" id="KW-0472">Membrane</keyword>
<evidence type="ECO:0000313" key="2">
    <source>
        <dbReference type="EMBL" id="UWQ52919.1"/>
    </source>
</evidence>
<dbReference type="Proteomes" id="UP001058713">
    <property type="component" value="Chromosome"/>
</dbReference>
<reference evidence="2" key="1">
    <citation type="submission" date="2021-08" db="EMBL/GenBank/DDBJ databases">
        <authorList>
            <person name="Nwanade C."/>
            <person name="Wang M."/>
            <person name="Masoudi A."/>
            <person name="Yu Z."/>
            <person name="Liu J."/>
        </authorList>
    </citation>
    <scope>NUCLEOTIDE SEQUENCE</scope>
    <source>
        <strain evidence="2">S122</strain>
        <strain evidence="3">S141</strain>
    </source>
</reference>
<evidence type="ECO:0000313" key="4">
    <source>
        <dbReference type="Proteomes" id="UP001058184"/>
    </source>
</evidence>
<organism evidence="2 5">
    <name type="scientific">Leisingera caerulea</name>
    <name type="common">Phaeobacter caeruleus</name>
    <dbReference type="NCBI Taxonomy" id="506591"/>
    <lineage>
        <taxon>Bacteria</taxon>
        <taxon>Pseudomonadati</taxon>
        <taxon>Pseudomonadota</taxon>
        <taxon>Alphaproteobacteria</taxon>
        <taxon>Rhodobacterales</taxon>
        <taxon>Roseobacteraceae</taxon>
        <taxon>Leisingera</taxon>
    </lineage>
</organism>
<dbReference type="EMBL" id="CP081078">
    <property type="protein sequence ID" value="UWQ57488.1"/>
    <property type="molecule type" value="Genomic_DNA"/>
</dbReference>
<protein>
    <recommendedName>
        <fullName evidence="6">DUF4244 domain-containing protein</fullName>
    </recommendedName>
</protein>
<accession>A0A9Q9HD36</accession>
<evidence type="ECO:0000313" key="3">
    <source>
        <dbReference type="EMBL" id="UWQ57488.1"/>
    </source>
</evidence>
<evidence type="ECO:0000313" key="5">
    <source>
        <dbReference type="Proteomes" id="UP001058713"/>
    </source>
</evidence>
<dbReference type="Proteomes" id="UP001058184">
    <property type="component" value="Chromosome"/>
</dbReference>
<evidence type="ECO:0008006" key="6">
    <source>
        <dbReference type="Google" id="ProtNLM"/>
    </source>
</evidence>
<dbReference type="RefSeq" id="WP_167332327.1">
    <property type="nucleotide sequence ID" value="NZ_CBDUNH010000003.1"/>
</dbReference>
<sequence length="58" mass="5938">MKKLRLYIASDDGAVSVDWVVLCAAVVGMAAMIAAAMEDGALGAAQAIAAFMSNWSFG</sequence>
<keyword evidence="1" id="KW-1133">Transmembrane helix</keyword>
<name>A0A9Q9HD36_LEICA</name>
<keyword evidence="1" id="KW-0812">Transmembrane</keyword>